<gene>
    <name evidence="1" type="ORF">CAZ10_37730</name>
</gene>
<proteinExistence type="predicted"/>
<name>A0A241XF86_PSEAI</name>
<evidence type="ECO:0000313" key="2">
    <source>
        <dbReference type="Proteomes" id="UP000194857"/>
    </source>
</evidence>
<dbReference type="EMBL" id="NFFZ01000056">
    <property type="protein sequence ID" value="OTI53846.1"/>
    <property type="molecule type" value="Genomic_DNA"/>
</dbReference>
<protein>
    <submittedName>
        <fullName evidence="1">Uncharacterized protein</fullName>
    </submittedName>
</protein>
<accession>A0A241XF86</accession>
<dbReference type="Proteomes" id="UP000194857">
    <property type="component" value="Unassembled WGS sequence"/>
</dbReference>
<reference evidence="2" key="1">
    <citation type="submission" date="2017-05" db="EMBL/GenBank/DDBJ databases">
        <authorList>
            <person name="Giani T."/>
            <person name="Arena F."/>
            <person name="Pollini S."/>
            <person name="Di Pilato V."/>
            <person name="D'Andrea M.M."/>
            <person name="Henrici De Angelis L."/>
            <person name="Bassetti M."/>
            <person name="Rossolini G.M."/>
        </authorList>
    </citation>
    <scope>NUCLEOTIDE SEQUENCE [LARGE SCALE GENOMIC DNA]</scope>
    <source>
        <strain evidence="2">S567_C10_BS</strain>
    </source>
</reference>
<evidence type="ECO:0000313" key="1">
    <source>
        <dbReference type="EMBL" id="OTI53846.1"/>
    </source>
</evidence>
<sequence length="162" mass="18279">MSRRLEILRASLTKKEALFSQKLSAHMETVKAANGQPLNDKRNGAATLEKWDRQNDALRALDESVAKTLRAIEREEAKIAMVQAVALPGPIKSLIDSGVLTQWRKHPRFFFVTGVDKARIELIDNGQIGHRYLSSITTKEQYAIFRDTFNTLKAQLSDQQEG</sequence>
<dbReference type="AlphaFoldDB" id="A0A241XF86"/>
<organism evidence="1 2">
    <name type="scientific">Pseudomonas aeruginosa</name>
    <dbReference type="NCBI Taxonomy" id="287"/>
    <lineage>
        <taxon>Bacteria</taxon>
        <taxon>Pseudomonadati</taxon>
        <taxon>Pseudomonadota</taxon>
        <taxon>Gammaproteobacteria</taxon>
        <taxon>Pseudomonadales</taxon>
        <taxon>Pseudomonadaceae</taxon>
        <taxon>Pseudomonas</taxon>
    </lineage>
</organism>
<comment type="caution">
    <text evidence="1">The sequence shown here is derived from an EMBL/GenBank/DDBJ whole genome shotgun (WGS) entry which is preliminary data.</text>
</comment>
<dbReference type="RefSeq" id="WP_023835954.1">
    <property type="nucleotide sequence ID" value="NZ_CAADQQ010001170.1"/>
</dbReference>